<evidence type="ECO:0000259" key="2">
    <source>
        <dbReference type="Pfam" id="PF12697"/>
    </source>
</evidence>
<name>A0A1I0PDN4_9EURY</name>
<proteinExistence type="predicted"/>
<organism evidence="3 4">
    <name type="scientific">Halobacterium jilantaiense</name>
    <dbReference type="NCBI Taxonomy" id="355548"/>
    <lineage>
        <taxon>Archaea</taxon>
        <taxon>Methanobacteriati</taxon>
        <taxon>Methanobacteriota</taxon>
        <taxon>Stenosarchaea group</taxon>
        <taxon>Halobacteria</taxon>
        <taxon>Halobacteriales</taxon>
        <taxon>Halobacteriaceae</taxon>
        <taxon>Halobacterium</taxon>
    </lineage>
</organism>
<dbReference type="SUPFAM" id="SSF53474">
    <property type="entry name" value="alpha/beta-Hydrolases"/>
    <property type="match status" value="1"/>
</dbReference>
<sequence length="250" mass="26596">MQTVVSADGTEIAYESRGNGRPIVLVHGIAGSKESWRTIPERLADDFRAVAMDRRGRGDSGDGDRYALQREVEDVQAVLDAVGDDPVLFGHSFGGLVALEAAADADIDSLLLYEPAVVVGEHPGGVQRAARMRDLLAAGDREQAVELFFRGFGGQELVDEMPIAAIAGIAETVVREHDVVVEYGVDEFDADVDAPARLVVGEASDDHVNRAVDAVADRLGADVVTLAETGHHGLETAPAQLEDAVRSFLD</sequence>
<dbReference type="Gene3D" id="3.40.50.1820">
    <property type="entry name" value="alpha/beta hydrolase"/>
    <property type="match status" value="1"/>
</dbReference>
<dbReference type="STRING" id="355548.SAMN04487945_1606"/>
<dbReference type="InterPro" id="IPR050266">
    <property type="entry name" value="AB_hydrolase_sf"/>
</dbReference>
<dbReference type="PANTHER" id="PTHR43798">
    <property type="entry name" value="MONOACYLGLYCEROL LIPASE"/>
    <property type="match status" value="1"/>
</dbReference>
<dbReference type="InterPro" id="IPR029058">
    <property type="entry name" value="AB_hydrolase_fold"/>
</dbReference>
<dbReference type="PANTHER" id="PTHR43798:SF31">
    <property type="entry name" value="AB HYDROLASE SUPERFAMILY PROTEIN YCLE"/>
    <property type="match status" value="1"/>
</dbReference>
<gene>
    <name evidence="3" type="ORF">SAMN04487945_1606</name>
</gene>
<dbReference type="Pfam" id="PF12697">
    <property type="entry name" value="Abhydrolase_6"/>
    <property type="match status" value="1"/>
</dbReference>
<evidence type="ECO:0000313" key="4">
    <source>
        <dbReference type="Proteomes" id="UP000198518"/>
    </source>
</evidence>
<protein>
    <submittedName>
        <fullName evidence="3">Pimeloyl-ACP methyl ester carboxylesterase</fullName>
    </submittedName>
</protein>
<dbReference type="RefSeq" id="WP_089668807.1">
    <property type="nucleotide sequence ID" value="NZ_FOJA01000001.1"/>
</dbReference>
<dbReference type="GO" id="GO:0016020">
    <property type="term" value="C:membrane"/>
    <property type="evidence" value="ECO:0007669"/>
    <property type="project" value="TreeGrafter"/>
</dbReference>
<dbReference type="OrthoDB" id="7531at2157"/>
<dbReference type="AlphaFoldDB" id="A0A1I0PDN4"/>
<keyword evidence="1" id="KW-0378">Hydrolase</keyword>
<dbReference type="InterPro" id="IPR000073">
    <property type="entry name" value="AB_hydrolase_1"/>
</dbReference>
<evidence type="ECO:0000256" key="1">
    <source>
        <dbReference type="ARBA" id="ARBA00022801"/>
    </source>
</evidence>
<keyword evidence="4" id="KW-1185">Reference proteome</keyword>
<feature type="domain" description="AB hydrolase-1" evidence="2">
    <location>
        <begin position="23"/>
        <end position="243"/>
    </location>
</feature>
<dbReference type="EMBL" id="FOJA01000001">
    <property type="protein sequence ID" value="SEW12332.1"/>
    <property type="molecule type" value="Genomic_DNA"/>
</dbReference>
<dbReference type="GO" id="GO:0016787">
    <property type="term" value="F:hydrolase activity"/>
    <property type="evidence" value="ECO:0007669"/>
    <property type="project" value="UniProtKB-KW"/>
</dbReference>
<accession>A0A1I0PDN4</accession>
<reference evidence="3 4" key="1">
    <citation type="submission" date="2016-10" db="EMBL/GenBank/DDBJ databases">
        <authorList>
            <person name="de Groot N.N."/>
        </authorList>
    </citation>
    <scope>NUCLEOTIDE SEQUENCE [LARGE SCALE GENOMIC DNA]</scope>
    <source>
        <strain evidence="3 4">CGMCC 1.5337</strain>
    </source>
</reference>
<dbReference type="Proteomes" id="UP000198518">
    <property type="component" value="Unassembled WGS sequence"/>
</dbReference>
<evidence type="ECO:0000313" key="3">
    <source>
        <dbReference type="EMBL" id="SEW12332.1"/>
    </source>
</evidence>